<evidence type="ECO:0000256" key="3">
    <source>
        <dbReference type="ARBA" id="ARBA00022692"/>
    </source>
</evidence>
<dbReference type="Pfam" id="PF07884">
    <property type="entry name" value="VKOR"/>
    <property type="match status" value="1"/>
</dbReference>
<proteinExistence type="inferred from homology"/>
<keyword evidence="5 11" id="KW-1133">Transmembrane helix</keyword>
<feature type="transmembrane region" description="Helical" evidence="11">
    <location>
        <begin position="78"/>
        <end position="98"/>
    </location>
</feature>
<comment type="subcellular location">
    <subcellularLocation>
        <location evidence="1">Membrane</location>
        <topology evidence="1">Multi-pass membrane protein</topology>
    </subcellularLocation>
</comment>
<evidence type="ECO:0000256" key="5">
    <source>
        <dbReference type="ARBA" id="ARBA00022989"/>
    </source>
</evidence>
<feature type="transmembrane region" description="Helical" evidence="11">
    <location>
        <begin position="194"/>
        <end position="217"/>
    </location>
</feature>
<evidence type="ECO:0000313" key="13">
    <source>
        <dbReference type="EMBL" id="MFC7405944.1"/>
    </source>
</evidence>
<dbReference type="InterPro" id="IPR041714">
    <property type="entry name" value="VKOR_Actinobacteria"/>
</dbReference>
<dbReference type="Proteomes" id="UP001596455">
    <property type="component" value="Unassembled WGS sequence"/>
</dbReference>
<accession>A0ABW2QA74</accession>
<dbReference type="Gene3D" id="1.20.1440.130">
    <property type="entry name" value="VKOR domain"/>
    <property type="match status" value="1"/>
</dbReference>
<protein>
    <submittedName>
        <fullName evidence="13">Vitamin K epoxide reductase family protein</fullName>
    </submittedName>
</protein>
<dbReference type="InterPro" id="IPR012932">
    <property type="entry name" value="VKOR"/>
</dbReference>
<evidence type="ECO:0000313" key="14">
    <source>
        <dbReference type="Proteomes" id="UP001596455"/>
    </source>
</evidence>
<dbReference type="RefSeq" id="WP_382394844.1">
    <property type="nucleotide sequence ID" value="NZ_JBHTCQ010000002.1"/>
</dbReference>
<keyword evidence="8" id="KW-1015">Disulfide bond</keyword>
<evidence type="ECO:0000256" key="7">
    <source>
        <dbReference type="ARBA" id="ARBA00023136"/>
    </source>
</evidence>
<dbReference type="SMART" id="SM00756">
    <property type="entry name" value="VKc"/>
    <property type="match status" value="1"/>
</dbReference>
<evidence type="ECO:0000256" key="11">
    <source>
        <dbReference type="SAM" id="Phobius"/>
    </source>
</evidence>
<comment type="similarity">
    <text evidence="2">Belongs to the VKOR family.</text>
</comment>
<evidence type="ECO:0000256" key="1">
    <source>
        <dbReference type="ARBA" id="ARBA00004141"/>
    </source>
</evidence>
<dbReference type="EMBL" id="JBHTCQ010000002">
    <property type="protein sequence ID" value="MFC7405944.1"/>
    <property type="molecule type" value="Genomic_DNA"/>
</dbReference>
<reference evidence="14" key="1">
    <citation type="journal article" date="2019" name="Int. J. Syst. Evol. Microbiol.">
        <title>The Global Catalogue of Microorganisms (GCM) 10K type strain sequencing project: providing services to taxonomists for standard genome sequencing and annotation.</title>
        <authorList>
            <consortium name="The Broad Institute Genomics Platform"/>
            <consortium name="The Broad Institute Genome Sequencing Center for Infectious Disease"/>
            <person name="Wu L."/>
            <person name="Ma J."/>
        </authorList>
    </citation>
    <scope>NUCLEOTIDE SEQUENCE [LARGE SCALE GENOMIC DNA]</scope>
    <source>
        <strain evidence="14">JCM 1490</strain>
    </source>
</reference>
<feature type="transmembrane region" description="Helical" evidence="11">
    <location>
        <begin position="138"/>
        <end position="157"/>
    </location>
</feature>
<keyword evidence="9" id="KW-0676">Redox-active center</keyword>
<evidence type="ECO:0000256" key="10">
    <source>
        <dbReference type="SAM" id="MobiDB-lite"/>
    </source>
</evidence>
<evidence type="ECO:0000256" key="2">
    <source>
        <dbReference type="ARBA" id="ARBA00006214"/>
    </source>
</evidence>
<keyword evidence="3 11" id="KW-0812">Transmembrane</keyword>
<keyword evidence="4" id="KW-0874">Quinone</keyword>
<feature type="region of interest" description="Disordered" evidence="10">
    <location>
        <begin position="1"/>
        <end position="47"/>
    </location>
</feature>
<feature type="domain" description="Vitamin K epoxide reductase" evidence="12">
    <location>
        <begin position="75"/>
        <end position="216"/>
    </location>
</feature>
<evidence type="ECO:0000259" key="12">
    <source>
        <dbReference type="SMART" id="SM00756"/>
    </source>
</evidence>
<feature type="transmembrane region" description="Helical" evidence="11">
    <location>
        <begin position="164"/>
        <end position="182"/>
    </location>
</feature>
<sequence>MNRSTPVDGRRDDPGRDDTGREGPAGEEPGAAPDARADGAPEEDLDDDELARIDQELARLDKARPTEHQLAGGAPRELGWLLTVGGLLGLWAAVELVLSEIKVAGDPNASLACDFNPLIGCGSFITTWQAHAFGLPNAVVGTVAFAAVMTVGVLLLAGARPARWFWVALTAGATGAIAWVFWFQYQAFFSIEMLCPYCLVVWVVSIPIFVNVVARAAQAGHLRLGEGLRRALVLDRWLIVAVWYLVVLLVAVVVFWDRWLLVLA</sequence>
<feature type="compositionally biased region" description="Basic and acidic residues" evidence="10">
    <location>
        <begin position="8"/>
        <end position="21"/>
    </location>
</feature>
<feature type="transmembrane region" description="Helical" evidence="11">
    <location>
        <begin position="237"/>
        <end position="256"/>
    </location>
</feature>
<evidence type="ECO:0000256" key="9">
    <source>
        <dbReference type="ARBA" id="ARBA00023284"/>
    </source>
</evidence>
<name>A0ABW2QA74_9MICO</name>
<keyword evidence="6" id="KW-0560">Oxidoreductase</keyword>
<gene>
    <name evidence="13" type="ORF">ACFQQL_12540</name>
</gene>
<organism evidence="13 14">
    <name type="scientific">Georgenia alba</name>
    <dbReference type="NCBI Taxonomy" id="2233858"/>
    <lineage>
        <taxon>Bacteria</taxon>
        <taxon>Bacillati</taxon>
        <taxon>Actinomycetota</taxon>
        <taxon>Actinomycetes</taxon>
        <taxon>Micrococcales</taxon>
        <taxon>Bogoriellaceae</taxon>
        <taxon>Georgenia</taxon>
    </lineage>
</organism>
<dbReference type="CDD" id="cd12922">
    <property type="entry name" value="VKOR_5"/>
    <property type="match status" value="1"/>
</dbReference>
<keyword evidence="7 11" id="KW-0472">Membrane</keyword>
<evidence type="ECO:0000256" key="4">
    <source>
        <dbReference type="ARBA" id="ARBA00022719"/>
    </source>
</evidence>
<comment type="caution">
    <text evidence="13">The sequence shown here is derived from an EMBL/GenBank/DDBJ whole genome shotgun (WGS) entry which is preliminary data.</text>
</comment>
<keyword evidence="14" id="KW-1185">Reference proteome</keyword>
<dbReference type="InterPro" id="IPR038354">
    <property type="entry name" value="VKOR_sf"/>
</dbReference>
<evidence type="ECO:0000256" key="8">
    <source>
        <dbReference type="ARBA" id="ARBA00023157"/>
    </source>
</evidence>
<evidence type="ECO:0000256" key="6">
    <source>
        <dbReference type="ARBA" id="ARBA00023002"/>
    </source>
</evidence>